<evidence type="ECO:0000313" key="1">
    <source>
        <dbReference type="EMBL" id="MEU6822822.1"/>
    </source>
</evidence>
<accession>A0ABV3BP99</accession>
<reference evidence="1 2" key="1">
    <citation type="submission" date="2024-06" db="EMBL/GenBank/DDBJ databases">
        <title>The Natural Products Discovery Center: Release of the First 8490 Sequenced Strains for Exploring Actinobacteria Biosynthetic Diversity.</title>
        <authorList>
            <person name="Kalkreuter E."/>
            <person name="Kautsar S.A."/>
            <person name="Yang D."/>
            <person name="Bader C.D."/>
            <person name="Teijaro C.N."/>
            <person name="Fluegel L."/>
            <person name="Davis C.M."/>
            <person name="Simpson J.R."/>
            <person name="Lauterbach L."/>
            <person name="Steele A.D."/>
            <person name="Gui C."/>
            <person name="Meng S."/>
            <person name="Li G."/>
            <person name="Viehrig K."/>
            <person name="Ye F."/>
            <person name="Su P."/>
            <person name="Kiefer A.F."/>
            <person name="Nichols A."/>
            <person name="Cepeda A.J."/>
            <person name="Yan W."/>
            <person name="Fan B."/>
            <person name="Jiang Y."/>
            <person name="Adhikari A."/>
            <person name="Zheng C.-J."/>
            <person name="Schuster L."/>
            <person name="Cowan T.M."/>
            <person name="Smanski M.J."/>
            <person name="Chevrette M.G."/>
            <person name="De Carvalho L.P.S."/>
            <person name="Shen B."/>
        </authorList>
    </citation>
    <scope>NUCLEOTIDE SEQUENCE [LARGE SCALE GENOMIC DNA]</scope>
    <source>
        <strain evidence="1 2">NPDC046838</strain>
    </source>
</reference>
<keyword evidence="2" id="KW-1185">Reference proteome</keyword>
<protein>
    <submittedName>
        <fullName evidence="1">Uncharacterized protein</fullName>
    </submittedName>
</protein>
<gene>
    <name evidence="1" type="ORF">ABZ921_19520</name>
</gene>
<dbReference type="RefSeq" id="WP_359350527.1">
    <property type="nucleotide sequence ID" value="NZ_JBEYXV010000009.1"/>
</dbReference>
<name>A0ABV3BP99_9ACTN</name>
<comment type="caution">
    <text evidence="1">The sequence shown here is derived from an EMBL/GenBank/DDBJ whole genome shotgun (WGS) entry which is preliminary data.</text>
</comment>
<organism evidence="1 2">
    <name type="scientific">Streptomyces atriruber</name>
    <dbReference type="NCBI Taxonomy" id="545121"/>
    <lineage>
        <taxon>Bacteria</taxon>
        <taxon>Bacillati</taxon>
        <taxon>Actinomycetota</taxon>
        <taxon>Actinomycetes</taxon>
        <taxon>Kitasatosporales</taxon>
        <taxon>Streptomycetaceae</taxon>
        <taxon>Streptomyces</taxon>
    </lineage>
</organism>
<dbReference type="Proteomes" id="UP001551176">
    <property type="component" value="Unassembled WGS sequence"/>
</dbReference>
<sequence length="89" mass="9764">MTPDAARASIAANLTDELDLHPHLAALVAQTMSDRLTADGWEINSTRHARPVAPRARETRGARRLVARLFARGVLDVRRLPDEEGTAAR</sequence>
<evidence type="ECO:0000313" key="2">
    <source>
        <dbReference type="Proteomes" id="UP001551176"/>
    </source>
</evidence>
<dbReference type="EMBL" id="JBEYXV010000009">
    <property type="protein sequence ID" value="MEU6822822.1"/>
    <property type="molecule type" value="Genomic_DNA"/>
</dbReference>
<proteinExistence type="predicted"/>